<sequence length="249" mass="26967">MCNKAWRWGLRGLLCLLGGSSWAGLMAESTRVVFAGGSAEQSLQLINLNRYPVLVQAWVDDGRLDSGPDTLGAEAAVMPMPPIFRLNPDGQISLRLIATGTPLPVDRESLFWLNLYEIPPARMDLPAAARTLTVTLRTQMKVLMRPAGLRAALEDLPRWLRFAVTREPGGAQLRIDNPSPYFASFRALELRCAGLPALALAADMAPPLAALSLPLPASFHCEDGAATARFLLLDDDGQPLAGETRVGER</sequence>
<keyword evidence="3 7" id="KW-0732">Signal</keyword>
<dbReference type="InterPro" id="IPR016147">
    <property type="entry name" value="Pili_assmbl_chaperone_N"/>
</dbReference>
<evidence type="ECO:0000313" key="9">
    <source>
        <dbReference type="EMBL" id="MFC4488805.1"/>
    </source>
</evidence>
<dbReference type="Gene3D" id="2.60.40.10">
    <property type="entry name" value="Immunoglobulins"/>
    <property type="match status" value="2"/>
</dbReference>
<evidence type="ECO:0000256" key="2">
    <source>
        <dbReference type="ARBA" id="ARBA00007399"/>
    </source>
</evidence>
<reference evidence="10" key="1">
    <citation type="journal article" date="2019" name="Int. J. Syst. Evol. Microbiol.">
        <title>The Global Catalogue of Microorganisms (GCM) 10K type strain sequencing project: providing services to taxonomists for standard genome sequencing and annotation.</title>
        <authorList>
            <consortium name="The Broad Institute Genomics Platform"/>
            <consortium name="The Broad Institute Genome Sequencing Center for Infectious Disease"/>
            <person name="Wu L."/>
            <person name="Ma J."/>
        </authorList>
    </citation>
    <scope>NUCLEOTIDE SEQUENCE [LARGE SCALE GENOMIC DNA]</scope>
    <source>
        <strain evidence="10">CGMCC 4.7608</strain>
    </source>
</reference>
<dbReference type="Pfam" id="PF00345">
    <property type="entry name" value="PapD_N"/>
    <property type="match status" value="1"/>
</dbReference>
<dbReference type="InterPro" id="IPR050643">
    <property type="entry name" value="Periplasmic_pilus_chap"/>
</dbReference>
<dbReference type="EMBL" id="JBHSEK010000002">
    <property type="protein sequence ID" value="MFC4488805.1"/>
    <property type="molecule type" value="Genomic_DNA"/>
</dbReference>
<dbReference type="RefSeq" id="WP_231463325.1">
    <property type="nucleotide sequence ID" value="NZ_JAJOHW010000097.1"/>
</dbReference>
<evidence type="ECO:0000256" key="1">
    <source>
        <dbReference type="ARBA" id="ARBA00004418"/>
    </source>
</evidence>
<evidence type="ECO:0000256" key="5">
    <source>
        <dbReference type="ARBA" id="ARBA00023186"/>
    </source>
</evidence>
<gene>
    <name evidence="9" type="ORF">ACFO0R_04170</name>
</gene>
<dbReference type="InterPro" id="IPR036316">
    <property type="entry name" value="Pili_assmbl_chap_C_dom_sf"/>
</dbReference>
<dbReference type="InterPro" id="IPR001829">
    <property type="entry name" value="Pili_assmbl_chaperone_bac"/>
</dbReference>
<dbReference type="PRINTS" id="PR00969">
    <property type="entry name" value="CHAPERONPILI"/>
</dbReference>
<evidence type="ECO:0000256" key="6">
    <source>
        <dbReference type="RuleBase" id="RU003918"/>
    </source>
</evidence>
<organism evidence="9 10">
    <name type="scientific">Chromobacterium aquaticum</name>
    <dbReference type="NCBI Taxonomy" id="467180"/>
    <lineage>
        <taxon>Bacteria</taxon>
        <taxon>Pseudomonadati</taxon>
        <taxon>Pseudomonadota</taxon>
        <taxon>Betaproteobacteria</taxon>
        <taxon>Neisseriales</taxon>
        <taxon>Chromobacteriaceae</taxon>
        <taxon>Chromobacterium</taxon>
    </lineage>
</organism>
<dbReference type="SUPFAM" id="SSF49584">
    <property type="entry name" value="Periplasmic chaperone C-domain"/>
    <property type="match status" value="1"/>
</dbReference>
<keyword evidence="5 6" id="KW-0143">Chaperone</keyword>
<proteinExistence type="inferred from homology"/>
<evidence type="ECO:0000256" key="7">
    <source>
        <dbReference type="SAM" id="SignalP"/>
    </source>
</evidence>
<comment type="subcellular location">
    <subcellularLocation>
        <location evidence="1 6">Periplasm</location>
    </subcellularLocation>
</comment>
<feature type="chain" id="PRO_5047381779" evidence="7">
    <location>
        <begin position="24"/>
        <end position="249"/>
    </location>
</feature>
<feature type="domain" description="Pili assembly chaperone N-terminal" evidence="8">
    <location>
        <begin position="25"/>
        <end position="149"/>
    </location>
</feature>
<dbReference type="PANTHER" id="PTHR30251">
    <property type="entry name" value="PILUS ASSEMBLY CHAPERONE"/>
    <property type="match status" value="1"/>
</dbReference>
<dbReference type="InterPro" id="IPR013783">
    <property type="entry name" value="Ig-like_fold"/>
</dbReference>
<evidence type="ECO:0000259" key="8">
    <source>
        <dbReference type="Pfam" id="PF00345"/>
    </source>
</evidence>
<comment type="similarity">
    <text evidence="2 6">Belongs to the periplasmic pilus chaperone family.</text>
</comment>
<protein>
    <submittedName>
        <fullName evidence="9">Molecular chaperone</fullName>
    </submittedName>
</protein>
<dbReference type="InterPro" id="IPR008962">
    <property type="entry name" value="PapD-like_sf"/>
</dbReference>
<evidence type="ECO:0000256" key="4">
    <source>
        <dbReference type="ARBA" id="ARBA00022764"/>
    </source>
</evidence>
<dbReference type="Proteomes" id="UP001595999">
    <property type="component" value="Unassembled WGS sequence"/>
</dbReference>
<evidence type="ECO:0000256" key="3">
    <source>
        <dbReference type="ARBA" id="ARBA00022729"/>
    </source>
</evidence>
<dbReference type="InterPro" id="IPR018046">
    <property type="entry name" value="Pili_assmbl_chaperone_CS"/>
</dbReference>
<dbReference type="PROSITE" id="PS00635">
    <property type="entry name" value="PILI_CHAPERONE"/>
    <property type="match status" value="1"/>
</dbReference>
<name>A0ABV8ZQR5_9NEIS</name>
<dbReference type="SUPFAM" id="SSF49354">
    <property type="entry name" value="PapD-like"/>
    <property type="match status" value="1"/>
</dbReference>
<feature type="signal peptide" evidence="7">
    <location>
        <begin position="1"/>
        <end position="23"/>
    </location>
</feature>
<dbReference type="PANTHER" id="PTHR30251:SF7">
    <property type="entry name" value="FIMBRIAE CHAPARONE"/>
    <property type="match status" value="1"/>
</dbReference>
<keyword evidence="4" id="KW-0574">Periplasm</keyword>
<accession>A0ABV8ZQR5</accession>
<evidence type="ECO:0000313" key="10">
    <source>
        <dbReference type="Proteomes" id="UP001595999"/>
    </source>
</evidence>
<keyword evidence="10" id="KW-1185">Reference proteome</keyword>
<comment type="caution">
    <text evidence="9">The sequence shown here is derived from an EMBL/GenBank/DDBJ whole genome shotgun (WGS) entry which is preliminary data.</text>
</comment>